<sequence length="162" mass="17913">MFLTQNQSLNPARTLLRTGLFLGLFLGMAQVKAQSVGYYPWNGLISVSTNPAKVFWLDARLQTNTLFGSLSTEVLPLFNFKQTSAAQFYAGGGVRFNFIGVLANQTKNVVEGYSLNIGTRVSPFKTVPQVKIALEIAPYVERKFESGILKSNFGLIYTFGKK</sequence>
<accession>A0A7W5ZQ53</accession>
<dbReference type="EMBL" id="JACIBY010000019">
    <property type="protein sequence ID" value="MBB3841625.1"/>
    <property type="molecule type" value="Genomic_DNA"/>
</dbReference>
<evidence type="ECO:0000313" key="2">
    <source>
        <dbReference type="Proteomes" id="UP000541352"/>
    </source>
</evidence>
<name>A0A7W5ZQ53_9BACT</name>
<comment type="caution">
    <text evidence="1">The sequence shown here is derived from an EMBL/GenBank/DDBJ whole genome shotgun (WGS) entry which is preliminary data.</text>
</comment>
<evidence type="ECO:0000313" key="1">
    <source>
        <dbReference type="EMBL" id="MBB3841625.1"/>
    </source>
</evidence>
<keyword evidence="2" id="KW-1185">Reference proteome</keyword>
<gene>
    <name evidence="1" type="ORF">FHS57_005654</name>
</gene>
<proteinExistence type="predicted"/>
<evidence type="ECO:0008006" key="3">
    <source>
        <dbReference type="Google" id="ProtNLM"/>
    </source>
</evidence>
<dbReference type="RefSeq" id="WP_183979413.1">
    <property type="nucleotide sequence ID" value="NZ_JACIBY010000019.1"/>
</dbReference>
<protein>
    <recommendedName>
        <fullName evidence="3">Outer membrane protein beta-barrel domain-containing protein</fullName>
    </recommendedName>
</protein>
<dbReference type="AlphaFoldDB" id="A0A7W5ZQ53"/>
<reference evidence="1 2" key="1">
    <citation type="submission" date="2020-08" db="EMBL/GenBank/DDBJ databases">
        <title>Genomic Encyclopedia of Type Strains, Phase IV (KMG-IV): sequencing the most valuable type-strain genomes for metagenomic binning, comparative biology and taxonomic classification.</title>
        <authorList>
            <person name="Goeker M."/>
        </authorList>
    </citation>
    <scope>NUCLEOTIDE SEQUENCE [LARGE SCALE GENOMIC DNA]</scope>
    <source>
        <strain evidence="1 2">DSM 17976</strain>
    </source>
</reference>
<organism evidence="1 2">
    <name type="scientific">Runella defluvii</name>
    <dbReference type="NCBI Taxonomy" id="370973"/>
    <lineage>
        <taxon>Bacteria</taxon>
        <taxon>Pseudomonadati</taxon>
        <taxon>Bacteroidota</taxon>
        <taxon>Cytophagia</taxon>
        <taxon>Cytophagales</taxon>
        <taxon>Spirosomataceae</taxon>
        <taxon>Runella</taxon>
    </lineage>
</organism>
<dbReference type="Proteomes" id="UP000541352">
    <property type="component" value="Unassembled WGS sequence"/>
</dbReference>